<dbReference type="GO" id="GO:0005886">
    <property type="term" value="C:plasma membrane"/>
    <property type="evidence" value="ECO:0007669"/>
    <property type="project" value="UniProtKB-SubCell"/>
</dbReference>
<reference evidence="8 9" key="1">
    <citation type="journal article" date="2013" name="J. Mol. Microbiol. Biotechnol.">
        <title>Analysis of the Complete Genomes of Acholeplasma brassicae , A. palmae and A. laidlawii and Their Comparison to the Obligate Parasites from ' Candidatus Phytoplasma'.</title>
        <authorList>
            <person name="Kube M."/>
            <person name="Siewert C."/>
            <person name="Migdoll A.M."/>
            <person name="Duduk B."/>
            <person name="Holz S."/>
            <person name="Rabus R."/>
            <person name="Seemuller E."/>
            <person name="Mitrovic J."/>
            <person name="Muller I."/>
            <person name="Buttner C."/>
            <person name="Reinhardt R."/>
        </authorList>
    </citation>
    <scope>NUCLEOTIDE SEQUENCE [LARGE SCALE GENOMIC DNA]</scope>
    <source>
        <strain evidence="9">0502</strain>
    </source>
</reference>
<evidence type="ECO:0000313" key="8">
    <source>
        <dbReference type="EMBL" id="CCV66327.1"/>
    </source>
</evidence>
<feature type="transmembrane region" description="Helical" evidence="7">
    <location>
        <begin position="73"/>
        <end position="97"/>
    </location>
</feature>
<dbReference type="STRING" id="61635.BN85313060"/>
<organism evidence="8 9">
    <name type="scientific">Acholeplasma brassicae</name>
    <dbReference type="NCBI Taxonomy" id="61635"/>
    <lineage>
        <taxon>Bacteria</taxon>
        <taxon>Bacillati</taxon>
        <taxon>Mycoplasmatota</taxon>
        <taxon>Mollicutes</taxon>
        <taxon>Acholeplasmatales</taxon>
        <taxon>Acholeplasmataceae</taxon>
        <taxon>Acholeplasma</taxon>
    </lineage>
</organism>
<keyword evidence="4 7" id="KW-0812">Transmembrane</keyword>
<evidence type="ECO:0000256" key="4">
    <source>
        <dbReference type="ARBA" id="ARBA00022692"/>
    </source>
</evidence>
<protein>
    <submittedName>
        <fullName evidence="8">Chromate transporter</fullName>
    </submittedName>
</protein>
<evidence type="ECO:0000256" key="1">
    <source>
        <dbReference type="ARBA" id="ARBA00004651"/>
    </source>
</evidence>
<dbReference type="PANTHER" id="PTHR43663:SF1">
    <property type="entry name" value="CHROMATE TRANSPORTER"/>
    <property type="match status" value="1"/>
</dbReference>
<dbReference type="AlphaFoldDB" id="U4KPE9"/>
<evidence type="ECO:0000313" key="9">
    <source>
        <dbReference type="Proteomes" id="UP000032737"/>
    </source>
</evidence>
<dbReference type="OrthoDB" id="9788907at2"/>
<dbReference type="InterPro" id="IPR003370">
    <property type="entry name" value="Chromate_transpt"/>
</dbReference>
<dbReference type="RefSeq" id="WP_030005187.1">
    <property type="nucleotide sequence ID" value="NC_022549.1"/>
</dbReference>
<accession>U4KPE9</accession>
<gene>
    <name evidence="8" type="primary">chrA</name>
    <name evidence="8" type="ORF">BN85313060</name>
</gene>
<keyword evidence="3" id="KW-1003">Cell membrane</keyword>
<feature type="transmembrane region" description="Helical" evidence="7">
    <location>
        <begin position="143"/>
        <end position="162"/>
    </location>
</feature>
<keyword evidence="6 7" id="KW-0472">Membrane</keyword>
<dbReference type="KEGG" id="abra:BN85313060"/>
<comment type="similarity">
    <text evidence="2">Belongs to the chromate ion transporter (CHR) (TC 2.A.51) family.</text>
</comment>
<dbReference type="GO" id="GO:0015109">
    <property type="term" value="F:chromate transmembrane transporter activity"/>
    <property type="evidence" value="ECO:0007669"/>
    <property type="project" value="InterPro"/>
</dbReference>
<proteinExistence type="inferred from homology"/>
<dbReference type="EMBL" id="FO681348">
    <property type="protein sequence ID" value="CCV66327.1"/>
    <property type="molecule type" value="Genomic_DNA"/>
</dbReference>
<evidence type="ECO:0000256" key="2">
    <source>
        <dbReference type="ARBA" id="ARBA00005262"/>
    </source>
</evidence>
<keyword evidence="5 7" id="KW-1133">Transmembrane helix</keyword>
<keyword evidence="9" id="KW-1185">Reference proteome</keyword>
<evidence type="ECO:0000256" key="6">
    <source>
        <dbReference type="ARBA" id="ARBA00023136"/>
    </source>
</evidence>
<dbReference type="PANTHER" id="PTHR43663">
    <property type="entry name" value="CHROMATE TRANSPORT PROTEIN-RELATED"/>
    <property type="match status" value="1"/>
</dbReference>
<evidence type="ECO:0000256" key="7">
    <source>
        <dbReference type="SAM" id="Phobius"/>
    </source>
</evidence>
<dbReference type="InterPro" id="IPR052518">
    <property type="entry name" value="CHR_Transporter"/>
</dbReference>
<feature type="transmembrane region" description="Helical" evidence="7">
    <location>
        <begin position="167"/>
        <end position="183"/>
    </location>
</feature>
<dbReference type="HOGENOM" id="CLU_018106_1_2_14"/>
<name>U4KPE9_9MOLU</name>
<sequence length="184" mass="20407">MIELLKLFFVFFKIGLFTFGGGYAMIPMIRQEMLQNDYLTLDQITQFIGIAESTPGPFAVNMATFAGYHTHGIVGSLFATLGVVLPSFLIILLIAYFSDRFLKTKPARAVLYTLKPLIVGLILSAGLSVVLHGVLGDFMTEITFDYIALIIFSVVFLVSLFYKKMSPIHMVLLSSILGIIFYGL</sequence>
<evidence type="ECO:0000256" key="3">
    <source>
        <dbReference type="ARBA" id="ARBA00022475"/>
    </source>
</evidence>
<feature type="transmembrane region" description="Helical" evidence="7">
    <location>
        <begin position="7"/>
        <end position="26"/>
    </location>
</feature>
<comment type="subcellular location">
    <subcellularLocation>
        <location evidence="1">Cell membrane</location>
        <topology evidence="1">Multi-pass membrane protein</topology>
    </subcellularLocation>
</comment>
<evidence type="ECO:0000256" key="5">
    <source>
        <dbReference type="ARBA" id="ARBA00022989"/>
    </source>
</evidence>
<dbReference type="Pfam" id="PF02417">
    <property type="entry name" value="Chromate_transp"/>
    <property type="match status" value="1"/>
</dbReference>
<dbReference type="Proteomes" id="UP000032737">
    <property type="component" value="Chromosome"/>
</dbReference>
<feature type="transmembrane region" description="Helical" evidence="7">
    <location>
        <begin position="109"/>
        <end position="131"/>
    </location>
</feature>